<evidence type="ECO:0000313" key="2">
    <source>
        <dbReference type="Proteomes" id="UP000712600"/>
    </source>
</evidence>
<reference evidence="1" key="1">
    <citation type="submission" date="2019-12" db="EMBL/GenBank/DDBJ databases">
        <title>Genome sequencing and annotation of Brassica cretica.</title>
        <authorList>
            <person name="Studholme D.J."/>
            <person name="Sarris P."/>
        </authorList>
    </citation>
    <scope>NUCLEOTIDE SEQUENCE</scope>
    <source>
        <strain evidence="1">PFS-109/04</strain>
        <tissue evidence="1">Leaf</tissue>
    </source>
</reference>
<organism evidence="1 2">
    <name type="scientific">Brassica cretica</name>
    <name type="common">Mustard</name>
    <dbReference type="NCBI Taxonomy" id="69181"/>
    <lineage>
        <taxon>Eukaryota</taxon>
        <taxon>Viridiplantae</taxon>
        <taxon>Streptophyta</taxon>
        <taxon>Embryophyta</taxon>
        <taxon>Tracheophyta</taxon>
        <taxon>Spermatophyta</taxon>
        <taxon>Magnoliopsida</taxon>
        <taxon>eudicotyledons</taxon>
        <taxon>Gunneridae</taxon>
        <taxon>Pentapetalae</taxon>
        <taxon>rosids</taxon>
        <taxon>malvids</taxon>
        <taxon>Brassicales</taxon>
        <taxon>Brassicaceae</taxon>
        <taxon>Brassiceae</taxon>
        <taxon>Brassica</taxon>
    </lineage>
</organism>
<evidence type="ECO:0000313" key="1">
    <source>
        <dbReference type="EMBL" id="KAF3599382.1"/>
    </source>
</evidence>
<comment type="caution">
    <text evidence="1">The sequence shown here is derived from an EMBL/GenBank/DDBJ whole genome shotgun (WGS) entry which is preliminary data.</text>
</comment>
<proteinExistence type="predicted"/>
<name>A0A8S9SC13_BRACR</name>
<dbReference type="AlphaFoldDB" id="A0A8S9SC13"/>
<gene>
    <name evidence="1" type="ORF">F2Q69_00036190</name>
</gene>
<sequence>MDLGIGRAVQLAKWASWTDHAIQVVHLASWTDHTVQLVHLASWTNSYCRGLDLMPFTEPWRINPSFRIDRSYH</sequence>
<protein>
    <submittedName>
        <fullName evidence="1">Uncharacterized protein</fullName>
    </submittedName>
</protein>
<dbReference type="Proteomes" id="UP000712600">
    <property type="component" value="Unassembled WGS sequence"/>
</dbReference>
<accession>A0A8S9SC13</accession>
<dbReference type="EMBL" id="QGKX02000004">
    <property type="protein sequence ID" value="KAF3599382.1"/>
    <property type="molecule type" value="Genomic_DNA"/>
</dbReference>